<name>A0AAU7FA57_9NEIS</name>
<organism evidence="1">
    <name type="scientific">Chitinibacter mangrovi</name>
    <dbReference type="NCBI Taxonomy" id="3153927"/>
    <lineage>
        <taxon>Bacteria</taxon>
        <taxon>Pseudomonadati</taxon>
        <taxon>Pseudomonadota</taxon>
        <taxon>Betaproteobacteria</taxon>
        <taxon>Neisseriales</taxon>
        <taxon>Chitinibacteraceae</taxon>
        <taxon>Chitinibacter</taxon>
    </lineage>
</organism>
<sequence length="57" mass="6078">MVVIGQVIARPYGKAAALTIANSAEKIIPITLVRVKKPQFGARLCATGTGWPIIWMG</sequence>
<protein>
    <submittedName>
        <fullName evidence="1">Uncharacterized protein</fullName>
    </submittedName>
</protein>
<dbReference type="AlphaFoldDB" id="A0AAU7FA57"/>
<dbReference type="RefSeq" id="WP_348945694.1">
    <property type="nucleotide sequence ID" value="NZ_CP157355.1"/>
</dbReference>
<dbReference type="EMBL" id="CP157355">
    <property type="protein sequence ID" value="XBM01397.1"/>
    <property type="molecule type" value="Genomic_DNA"/>
</dbReference>
<accession>A0AAU7FA57</accession>
<evidence type="ECO:0000313" key="1">
    <source>
        <dbReference type="EMBL" id="XBM01397.1"/>
    </source>
</evidence>
<dbReference type="KEGG" id="cmav:ABHF33_03650"/>
<gene>
    <name evidence="1" type="ORF">ABHF33_03650</name>
</gene>
<proteinExistence type="predicted"/>
<reference evidence="1" key="1">
    <citation type="submission" date="2024-05" db="EMBL/GenBank/DDBJ databases">
        <authorList>
            <person name="Yang L."/>
            <person name="Pan L."/>
        </authorList>
    </citation>
    <scope>NUCLEOTIDE SEQUENCE</scope>
    <source>
        <strain evidence="1">FCG-7</strain>
    </source>
</reference>